<dbReference type="InterPro" id="IPR007862">
    <property type="entry name" value="Adenylate_kinase_lid-dom"/>
</dbReference>
<dbReference type="Pfam" id="PF00406">
    <property type="entry name" value="ADK"/>
    <property type="match status" value="1"/>
</dbReference>
<dbReference type="AlphaFoldDB" id="A0A2N9LRJ6"/>
<feature type="binding site" evidence="5">
    <location>
        <position position="62"/>
    </location>
    <ligand>
        <name>AMP</name>
        <dbReference type="ChEBI" id="CHEBI:456215"/>
    </ligand>
</feature>
<feature type="binding site" evidence="5">
    <location>
        <begin position="163"/>
        <end position="164"/>
    </location>
    <ligand>
        <name>ATP</name>
        <dbReference type="ChEBI" id="CHEBI:30616"/>
    </ligand>
</feature>
<feature type="domain" description="Adenylate kinase active site lid" evidence="9">
    <location>
        <begin position="154"/>
        <end position="189"/>
    </location>
</feature>
<evidence type="ECO:0000256" key="4">
    <source>
        <dbReference type="ARBA" id="ARBA00022777"/>
    </source>
</evidence>
<evidence type="ECO:0000256" key="5">
    <source>
        <dbReference type="HAMAP-Rule" id="MF_00235"/>
    </source>
</evidence>
<comment type="caution">
    <text evidence="5">Lacks conserved residue(s) required for the propagation of feature annotation.</text>
</comment>
<feature type="region of interest" description="Disordered" evidence="8">
    <location>
        <begin position="1"/>
        <end position="25"/>
    </location>
</feature>
<dbReference type="InterPro" id="IPR000850">
    <property type="entry name" value="Adenylat/UMP-CMP_kin"/>
</dbReference>
<keyword evidence="2 5" id="KW-0545">Nucleotide biosynthesis</keyword>
<protein>
    <recommendedName>
        <fullName evidence="5 7">Adenylate kinase</fullName>
        <shortName evidence="5">AK</shortName>
        <ecNumber evidence="5 7">2.7.4.3</ecNumber>
    </recommendedName>
    <alternativeName>
        <fullName evidence="5">ATP-AMP transphosphorylase</fullName>
    </alternativeName>
    <alternativeName>
        <fullName evidence="5">ATP:AMP phosphotransferase</fullName>
    </alternativeName>
    <alternativeName>
        <fullName evidence="5">Adenylate monophosphate kinase</fullName>
    </alternativeName>
</protein>
<dbReference type="InterPro" id="IPR033690">
    <property type="entry name" value="Adenylat_kinase_CS"/>
</dbReference>
<evidence type="ECO:0000256" key="6">
    <source>
        <dbReference type="RuleBase" id="RU003330"/>
    </source>
</evidence>
<dbReference type="NCBIfam" id="NF001381">
    <property type="entry name" value="PRK00279.1-3"/>
    <property type="match status" value="1"/>
</dbReference>
<organism evidence="10 11">
    <name type="scientific">Candidatus Sulfuritelmatomonas gaucii</name>
    <dbReference type="NCBI Taxonomy" id="2043161"/>
    <lineage>
        <taxon>Bacteria</taxon>
        <taxon>Pseudomonadati</taxon>
        <taxon>Acidobacteriota</taxon>
        <taxon>Terriglobia</taxon>
        <taxon>Terriglobales</taxon>
        <taxon>Acidobacteriaceae</taxon>
        <taxon>Candidatus Sulfuritelmatomonas</taxon>
    </lineage>
</organism>
<feature type="binding site" evidence="5">
    <location>
        <begin position="83"/>
        <end position="85"/>
    </location>
    <ligand>
        <name>AMP</name>
        <dbReference type="ChEBI" id="CHEBI:456215"/>
    </ligand>
</feature>
<gene>
    <name evidence="5 10" type="primary">adk</name>
    <name evidence="10" type="ORF">SBA5_510016</name>
</gene>
<keyword evidence="4 5" id="KW-0418">Kinase</keyword>
<evidence type="ECO:0000256" key="8">
    <source>
        <dbReference type="SAM" id="MobiDB-lite"/>
    </source>
</evidence>
<dbReference type="SUPFAM" id="SSF52540">
    <property type="entry name" value="P-loop containing nucleoside triphosphate hydrolases"/>
    <property type="match status" value="1"/>
</dbReference>
<feature type="compositionally biased region" description="Low complexity" evidence="8">
    <location>
        <begin position="1"/>
        <end position="10"/>
    </location>
</feature>
<reference evidence="11" key="1">
    <citation type="submission" date="2018-02" db="EMBL/GenBank/DDBJ databases">
        <authorList>
            <person name="Hausmann B."/>
        </authorList>
    </citation>
    <scope>NUCLEOTIDE SEQUENCE [LARGE SCALE GENOMIC DNA]</scope>
    <source>
        <strain evidence="11">Peat soil MAG SbA5</strain>
    </source>
</reference>
<feature type="binding site" evidence="5">
    <location>
        <position position="198"/>
    </location>
    <ligand>
        <name>AMP</name>
        <dbReference type="ChEBI" id="CHEBI:456215"/>
    </ligand>
</feature>
<feature type="binding site" evidence="5">
    <location>
        <position position="187"/>
    </location>
    <ligand>
        <name>AMP</name>
        <dbReference type="ChEBI" id="CHEBI:456215"/>
    </ligand>
</feature>
<evidence type="ECO:0000256" key="2">
    <source>
        <dbReference type="ARBA" id="ARBA00022727"/>
    </source>
</evidence>
<evidence type="ECO:0000313" key="10">
    <source>
        <dbReference type="EMBL" id="SPE25834.1"/>
    </source>
</evidence>
<dbReference type="GO" id="GO:0005737">
    <property type="term" value="C:cytoplasm"/>
    <property type="evidence" value="ECO:0007669"/>
    <property type="project" value="UniProtKB-SubCell"/>
</dbReference>
<keyword evidence="5" id="KW-0963">Cytoplasm</keyword>
<evidence type="ECO:0000256" key="3">
    <source>
        <dbReference type="ARBA" id="ARBA00022741"/>
    </source>
</evidence>
<comment type="pathway">
    <text evidence="5">Purine metabolism; AMP biosynthesis via salvage pathway; AMP from ADP: step 1/1.</text>
</comment>
<dbReference type="PANTHER" id="PTHR23359">
    <property type="entry name" value="NUCLEOTIDE KINASE"/>
    <property type="match status" value="1"/>
</dbReference>
<comment type="catalytic activity">
    <reaction evidence="5 7">
        <text>AMP + ATP = 2 ADP</text>
        <dbReference type="Rhea" id="RHEA:12973"/>
        <dbReference type="ChEBI" id="CHEBI:30616"/>
        <dbReference type="ChEBI" id="CHEBI:456215"/>
        <dbReference type="ChEBI" id="CHEBI:456216"/>
        <dbReference type="EC" id="2.7.4.3"/>
    </reaction>
</comment>
<comment type="similarity">
    <text evidence="5 6">Belongs to the adenylate kinase family.</text>
</comment>
<feature type="region of interest" description="NMP" evidence="5">
    <location>
        <begin position="56"/>
        <end position="85"/>
    </location>
</feature>
<proteinExistence type="inferred from homology"/>
<keyword evidence="5 7" id="KW-0067">ATP-binding</keyword>
<name>A0A2N9LRJ6_9BACT</name>
<accession>A0A2N9LRJ6</accession>
<comment type="domain">
    <text evidence="5">Consists of three domains, a large central CORE domain and two small peripheral domains, NMPbind and LID, which undergo movements during catalysis. The LID domain closes over the site of phosphoryl transfer upon ATP binding. Assembling and dissambling the active center during each catalytic cycle provides an effective means to prevent ATP hydrolysis.</text>
</comment>
<comment type="function">
    <text evidence="5">Catalyzes the reversible transfer of the terminal phosphate group between ATP and AMP. Plays an important role in cellular energy homeostasis and in adenine nucleotide metabolism.</text>
</comment>
<comment type="subunit">
    <text evidence="5 7">Monomer.</text>
</comment>
<feature type="binding site" evidence="5">
    <location>
        <position position="118"/>
    </location>
    <ligand>
        <name>AMP</name>
        <dbReference type="ChEBI" id="CHEBI:456215"/>
    </ligand>
</feature>
<evidence type="ECO:0000259" key="9">
    <source>
        <dbReference type="Pfam" id="PF05191"/>
    </source>
</evidence>
<dbReference type="UniPathway" id="UPA00588">
    <property type="reaction ID" value="UER00649"/>
</dbReference>
<feature type="region of interest" description="LID" evidence="5">
    <location>
        <begin position="153"/>
        <end position="190"/>
    </location>
</feature>
<evidence type="ECO:0000256" key="1">
    <source>
        <dbReference type="ARBA" id="ARBA00022679"/>
    </source>
</evidence>
<dbReference type="GO" id="GO:0005524">
    <property type="term" value="F:ATP binding"/>
    <property type="evidence" value="ECO:0007669"/>
    <property type="project" value="UniProtKB-UniRule"/>
</dbReference>
<feature type="binding site" evidence="5">
    <location>
        <begin position="36"/>
        <end position="41"/>
    </location>
    <ligand>
        <name>ATP</name>
        <dbReference type="ChEBI" id="CHEBI:30616"/>
    </ligand>
</feature>
<dbReference type="Proteomes" id="UP000239735">
    <property type="component" value="Unassembled WGS sequence"/>
</dbReference>
<dbReference type="CDD" id="cd01428">
    <property type="entry name" value="ADK"/>
    <property type="match status" value="1"/>
</dbReference>
<feature type="binding site" evidence="5">
    <location>
        <position position="57"/>
    </location>
    <ligand>
        <name>AMP</name>
        <dbReference type="ChEBI" id="CHEBI:456215"/>
    </ligand>
</feature>
<dbReference type="EC" id="2.7.4.3" evidence="5 7"/>
<dbReference type="PRINTS" id="PR00094">
    <property type="entry name" value="ADENYLTKNASE"/>
</dbReference>
<sequence>MSSSASSASSPTSMESGRAAESNHAPGPILLLGAPGVGKGTQAKELVKVWGIPQISTGDLLRANVAQGTPLGKVAQEIMGRGELVPDSLVNEMVAIRLLQPDTARGYILDGFPRTLGQADWLDGRLAAQIESLPVVAVSIQVNYNQLLRRITGRRNCPVCQTIYNVYMNPPKRDGFCDIEGAALVQRTDDTEEVFKERMRAYEALTAPVVEHYRALGRFAEVDGDRPIPAIAAGIVAAVERLRHLG</sequence>
<feature type="binding site" evidence="5">
    <location>
        <position position="226"/>
    </location>
    <ligand>
        <name>ATP</name>
        <dbReference type="ChEBI" id="CHEBI:30616"/>
    </ligand>
</feature>
<dbReference type="GO" id="GO:0004017">
    <property type="term" value="F:AMP kinase activity"/>
    <property type="evidence" value="ECO:0007669"/>
    <property type="project" value="UniProtKB-UniRule"/>
</dbReference>
<dbReference type="EMBL" id="OKRB01000110">
    <property type="protein sequence ID" value="SPE25834.1"/>
    <property type="molecule type" value="Genomic_DNA"/>
</dbReference>
<evidence type="ECO:0000256" key="7">
    <source>
        <dbReference type="RuleBase" id="RU003331"/>
    </source>
</evidence>
<comment type="subcellular location">
    <subcellularLocation>
        <location evidence="5 7">Cytoplasm</location>
    </subcellularLocation>
</comment>
<evidence type="ECO:0000313" key="11">
    <source>
        <dbReference type="Proteomes" id="UP000239735"/>
    </source>
</evidence>
<dbReference type="GO" id="GO:0044209">
    <property type="term" value="P:AMP salvage"/>
    <property type="evidence" value="ECO:0007669"/>
    <property type="project" value="UniProtKB-UniRule"/>
</dbReference>
<dbReference type="InterPro" id="IPR006259">
    <property type="entry name" value="Adenyl_kin_sub"/>
</dbReference>
<dbReference type="PROSITE" id="PS00113">
    <property type="entry name" value="ADENYLATE_KINASE"/>
    <property type="match status" value="1"/>
</dbReference>
<keyword evidence="1 5" id="KW-0808">Transferase</keyword>
<dbReference type="InterPro" id="IPR027417">
    <property type="entry name" value="P-loop_NTPase"/>
</dbReference>
<keyword evidence="3 5" id="KW-0547">Nucleotide-binding</keyword>
<dbReference type="NCBIfam" id="TIGR01351">
    <property type="entry name" value="adk"/>
    <property type="match status" value="1"/>
</dbReference>
<feature type="binding site" evidence="5">
    <location>
        <position position="154"/>
    </location>
    <ligand>
        <name>ATP</name>
        <dbReference type="ChEBI" id="CHEBI:30616"/>
    </ligand>
</feature>
<feature type="binding site" evidence="5">
    <location>
        <begin position="111"/>
        <end position="114"/>
    </location>
    <ligand>
        <name>AMP</name>
        <dbReference type="ChEBI" id="CHEBI:456215"/>
    </ligand>
</feature>
<dbReference type="Gene3D" id="3.40.50.300">
    <property type="entry name" value="P-loop containing nucleotide triphosphate hydrolases"/>
    <property type="match status" value="1"/>
</dbReference>
<dbReference type="Pfam" id="PF05191">
    <property type="entry name" value="ADK_lid"/>
    <property type="match status" value="1"/>
</dbReference>
<dbReference type="HAMAP" id="MF_00235">
    <property type="entry name" value="Adenylate_kinase_Adk"/>
    <property type="match status" value="1"/>
</dbReference>
<dbReference type="FunFam" id="3.40.50.300:FF:000106">
    <property type="entry name" value="Adenylate kinase mitochondrial"/>
    <property type="match status" value="1"/>
</dbReference>